<proteinExistence type="predicted"/>
<protein>
    <submittedName>
        <fullName evidence="1">Uncharacterized protein</fullName>
    </submittedName>
</protein>
<accession>A0A9W7TZT6</accession>
<dbReference type="RefSeq" id="WP_149468116.1">
    <property type="nucleotide sequence ID" value="NZ_QOKW01000004.1"/>
</dbReference>
<dbReference type="Proteomes" id="UP000480854">
    <property type="component" value="Unassembled WGS sequence"/>
</dbReference>
<name>A0A9W7TZT6_9PROT</name>
<dbReference type="AlphaFoldDB" id="A0A9W7TZT6"/>
<dbReference type="EMBL" id="QOKW01000004">
    <property type="protein sequence ID" value="KAA0682213.1"/>
    <property type="molecule type" value="Genomic_DNA"/>
</dbReference>
<evidence type="ECO:0000313" key="1">
    <source>
        <dbReference type="EMBL" id="KAA0682213.1"/>
    </source>
</evidence>
<keyword evidence="2" id="KW-1185">Reference proteome</keyword>
<organism evidence="1 2">
    <name type="scientific">Roseomonas genomospecies 6</name>
    <dbReference type="NCBI Taxonomy" id="214106"/>
    <lineage>
        <taxon>Bacteria</taxon>
        <taxon>Pseudomonadati</taxon>
        <taxon>Pseudomonadota</taxon>
        <taxon>Alphaproteobacteria</taxon>
        <taxon>Acetobacterales</taxon>
        <taxon>Roseomonadaceae</taxon>
        <taxon>Roseomonas</taxon>
    </lineage>
</organism>
<gene>
    <name evidence="1" type="ORF">DS843_06615</name>
</gene>
<reference evidence="1 2" key="1">
    <citation type="submission" date="2018-07" db="EMBL/GenBank/DDBJ databases">
        <title>Genome sequence of Azospirillum sp. ATCC 49961.</title>
        <authorList>
            <person name="Sant'Anna F.H."/>
            <person name="Baldani J.I."/>
            <person name="Zilli J.E."/>
            <person name="Reis V.M."/>
            <person name="Hartmann A."/>
            <person name="Cruz L."/>
            <person name="de Souza E.M."/>
            <person name="de Oliveira Pedrosa F."/>
            <person name="Passaglia L.M.P."/>
        </authorList>
    </citation>
    <scope>NUCLEOTIDE SEQUENCE [LARGE SCALE GENOMIC DNA]</scope>
    <source>
        <strain evidence="1 2">ATCC 49961</strain>
    </source>
</reference>
<sequence length="86" mass="9131">MMTVTRVLEIGPVGIVDGTHSEVGLAVVEYVVAGRACGLSDDEIEDDLLGRYDWYDDAQIIGDTVTLSAFDDGEGWTGWGAHGEAA</sequence>
<evidence type="ECO:0000313" key="2">
    <source>
        <dbReference type="Proteomes" id="UP000480854"/>
    </source>
</evidence>
<comment type="caution">
    <text evidence="1">The sequence shown here is derived from an EMBL/GenBank/DDBJ whole genome shotgun (WGS) entry which is preliminary data.</text>
</comment>